<accession>A0AA86YGE6</accession>
<name>A0AA86YGE6_PROST</name>
<dbReference type="RefSeq" id="WP_004915890.1">
    <property type="nucleotide sequence ID" value="NZ_DS607635.1"/>
</dbReference>
<evidence type="ECO:0000313" key="1">
    <source>
        <dbReference type="EMBL" id="EDU58236.1"/>
    </source>
</evidence>
<comment type="caution">
    <text evidence="1">The sequence shown here is derived from an EMBL/GenBank/DDBJ whole genome shotgun (WGS) entry which is preliminary data.</text>
</comment>
<reference evidence="2" key="1">
    <citation type="submission" date="2008-04" db="EMBL/GenBank/DDBJ databases">
        <title>Draft genome sequence of Providencia stuartii (ATCC 25827).</title>
        <authorList>
            <person name="Sudarsanam P."/>
            <person name="Ley R."/>
            <person name="Guruge J."/>
            <person name="Turnbaugh P.J."/>
            <person name="Mahowald M."/>
            <person name="Liep D."/>
            <person name="Gordon J."/>
        </authorList>
    </citation>
    <scope>NUCLEOTIDE SEQUENCE [LARGE SCALE GENOMIC DNA]</scope>
    <source>
        <strain evidence="2">ATCC 25827</strain>
    </source>
</reference>
<evidence type="ECO:0000313" key="2">
    <source>
        <dbReference type="Proteomes" id="UP000004506"/>
    </source>
</evidence>
<sequence length="55" mass="6131">MAIQGLFIEARLLDSGLKLTFDNEMKLTSKLEGEFSGSINFRLVVDKNRIGLTVT</sequence>
<dbReference type="EMBL" id="ABJD02000102">
    <property type="protein sequence ID" value="EDU58236.1"/>
    <property type="molecule type" value="Genomic_DNA"/>
</dbReference>
<reference evidence="2" key="2">
    <citation type="submission" date="2008-04" db="EMBL/GenBank/DDBJ databases">
        <title>Draft genome sequence of Providencia stuartii(ATCC 25827).</title>
        <authorList>
            <person name="Sudarsanam P."/>
            <person name="Ley R."/>
            <person name="Guruge J."/>
            <person name="Turnbaugh P.J."/>
            <person name="Mahowald M."/>
            <person name="Liep D."/>
            <person name="Gordon J."/>
        </authorList>
    </citation>
    <scope>NUCLEOTIDE SEQUENCE [LARGE SCALE GENOMIC DNA]</scope>
    <source>
        <strain evidence="2">ATCC 25827</strain>
    </source>
</reference>
<dbReference type="AlphaFoldDB" id="A0AA86YGE6"/>
<gene>
    <name evidence="1" type="ORF">PROSTU_03971</name>
</gene>
<proteinExistence type="predicted"/>
<reference evidence="1 2" key="3">
    <citation type="submission" date="2008-05" db="EMBL/GenBank/DDBJ databases">
        <authorList>
            <person name="Fulton L."/>
            <person name="Clifton S."/>
            <person name="Fulton B."/>
            <person name="Xu J."/>
            <person name="Minx P."/>
            <person name="Pepin K.H."/>
            <person name="Johnson M."/>
            <person name="Thiruvilangam P."/>
            <person name="Bhonagiri V."/>
            <person name="Nash W.E."/>
            <person name="Mardis E.R."/>
            <person name="Wilson R.K."/>
        </authorList>
    </citation>
    <scope>NUCLEOTIDE SEQUENCE [LARGE SCALE GENOMIC DNA]</scope>
    <source>
        <strain evidence="1 2">ATCC 25827</strain>
    </source>
</reference>
<organism evidence="1 2">
    <name type="scientific">Providencia stuartii ATCC 25827</name>
    <dbReference type="NCBI Taxonomy" id="471874"/>
    <lineage>
        <taxon>Bacteria</taxon>
        <taxon>Pseudomonadati</taxon>
        <taxon>Pseudomonadota</taxon>
        <taxon>Gammaproteobacteria</taxon>
        <taxon>Enterobacterales</taxon>
        <taxon>Morganellaceae</taxon>
        <taxon>Providencia</taxon>
    </lineage>
</organism>
<protein>
    <submittedName>
        <fullName evidence="1">Uncharacterized protein</fullName>
    </submittedName>
</protein>
<dbReference type="Proteomes" id="UP000004506">
    <property type="component" value="Unassembled WGS sequence"/>
</dbReference>